<name>A0AC60QCT9_IXOPE</name>
<comment type="caution">
    <text evidence="1">The sequence shown here is derived from an EMBL/GenBank/DDBJ whole genome shotgun (WGS) entry which is preliminary data.</text>
</comment>
<sequence length="80" mass="9058">MTLVDAELNFIFVDVGRNGRMNDSGIWSDCRLKEALERQPPMLPQAELLPRSREVAPYVIVGDEGFGLKHYLMSHTPCLI</sequence>
<protein>
    <submittedName>
        <fullName evidence="1">Uncharacterized protein</fullName>
    </submittedName>
</protein>
<accession>A0AC60QCT9</accession>
<evidence type="ECO:0000313" key="1">
    <source>
        <dbReference type="EMBL" id="KAG0431922.1"/>
    </source>
</evidence>
<gene>
    <name evidence="1" type="ORF">HPB47_021333</name>
</gene>
<keyword evidence="2" id="KW-1185">Reference proteome</keyword>
<dbReference type="EMBL" id="JABSTQ010009185">
    <property type="protein sequence ID" value="KAG0431922.1"/>
    <property type="molecule type" value="Genomic_DNA"/>
</dbReference>
<proteinExistence type="predicted"/>
<organism evidence="1 2">
    <name type="scientific">Ixodes persulcatus</name>
    <name type="common">Taiga tick</name>
    <dbReference type="NCBI Taxonomy" id="34615"/>
    <lineage>
        <taxon>Eukaryota</taxon>
        <taxon>Metazoa</taxon>
        <taxon>Ecdysozoa</taxon>
        <taxon>Arthropoda</taxon>
        <taxon>Chelicerata</taxon>
        <taxon>Arachnida</taxon>
        <taxon>Acari</taxon>
        <taxon>Parasitiformes</taxon>
        <taxon>Ixodida</taxon>
        <taxon>Ixodoidea</taxon>
        <taxon>Ixodidae</taxon>
        <taxon>Ixodinae</taxon>
        <taxon>Ixodes</taxon>
    </lineage>
</organism>
<dbReference type="Proteomes" id="UP000805193">
    <property type="component" value="Unassembled WGS sequence"/>
</dbReference>
<evidence type="ECO:0000313" key="2">
    <source>
        <dbReference type="Proteomes" id="UP000805193"/>
    </source>
</evidence>
<reference evidence="1 2" key="1">
    <citation type="journal article" date="2020" name="Cell">
        <title>Large-Scale Comparative Analyses of Tick Genomes Elucidate Their Genetic Diversity and Vector Capacities.</title>
        <authorList>
            <consortium name="Tick Genome and Microbiome Consortium (TIGMIC)"/>
            <person name="Jia N."/>
            <person name="Wang J."/>
            <person name="Shi W."/>
            <person name="Du L."/>
            <person name="Sun Y."/>
            <person name="Zhan W."/>
            <person name="Jiang J.F."/>
            <person name="Wang Q."/>
            <person name="Zhang B."/>
            <person name="Ji P."/>
            <person name="Bell-Sakyi L."/>
            <person name="Cui X.M."/>
            <person name="Yuan T.T."/>
            <person name="Jiang B.G."/>
            <person name="Yang W.F."/>
            <person name="Lam T.T."/>
            <person name="Chang Q.C."/>
            <person name="Ding S.J."/>
            <person name="Wang X.J."/>
            <person name="Zhu J.G."/>
            <person name="Ruan X.D."/>
            <person name="Zhao L."/>
            <person name="Wei J.T."/>
            <person name="Ye R.Z."/>
            <person name="Que T.C."/>
            <person name="Du C.H."/>
            <person name="Zhou Y.H."/>
            <person name="Cheng J.X."/>
            <person name="Dai P.F."/>
            <person name="Guo W.B."/>
            <person name="Han X.H."/>
            <person name="Huang E.J."/>
            <person name="Li L.F."/>
            <person name="Wei W."/>
            <person name="Gao Y.C."/>
            <person name="Liu J.Z."/>
            <person name="Shao H.Z."/>
            <person name="Wang X."/>
            <person name="Wang C.C."/>
            <person name="Yang T.C."/>
            <person name="Huo Q.B."/>
            <person name="Li W."/>
            <person name="Chen H.Y."/>
            <person name="Chen S.E."/>
            <person name="Zhou L.G."/>
            <person name="Ni X.B."/>
            <person name="Tian J.H."/>
            <person name="Sheng Y."/>
            <person name="Liu T."/>
            <person name="Pan Y.S."/>
            <person name="Xia L.Y."/>
            <person name="Li J."/>
            <person name="Zhao F."/>
            <person name="Cao W.C."/>
        </authorList>
    </citation>
    <scope>NUCLEOTIDE SEQUENCE [LARGE SCALE GENOMIC DNA]</scope>
    <source>
        <strain evidence="1">Iper-2018</strain>
    </source>
</reference>